<evidence type="ECO:0000256" key="1">
    <source>
        <dbReference type="SAM" id="Phobius"/>
    </source>
</evidence>
<protein>
    <recommendedName>
        <fullName evidence="3">Glycosyltransferase RgtA/B/C/D-like domain-containing protein</fullName>
    </recommendedName>
</protein>
<dbReference type="EMBL" id="VSSQ01007129">
    <property type="protein sequence ID" value="MPM34943.1"/>
    <property type="molecule type" value="Genomic_DNA"/>
</dbReference>
<reference evidence="2" key="1">
    <citation type="submission" date="2019-08" db="EMBL/GenBank/DDBJ databases">
        <authorList>
            <person name="Kucharzyk K."/>
            <person name="Murdoch R.W."/>
            <person name="Higgins S."/>
            <person name="Loffler F."/>
        </authorList>
    </citation>
    <scope>NUCLEOTIDE SEQUENCE</scope>
</reference>
<proteinExistence type="predicted"/>
<evidence type="ECO:0000313" key="2">
    <source>
        <dbReference type="EMBL" id="MPM34943.1"/>
    </source>
</evidence>
<keyword evidence="1" id="KW-1133">Transmembrane helix</keyword>
<sequence>MIYVYSKRKELISLKDTWLLVAACVLIGVSKSGTIILLPLLFILIKNKFLKNKYRTLFWSGVAFSILYSIGWSMLAVLGTKVAATGTTRAYQIQLILNNIPDFVKIYFIGIVKLIPKYYTDWVAEFGYWMGKVPWPVYALFPISLLLAMLSDIRFVEFDKKARWFTAIVGIFCLAIMASVKFVWAYVPGQLYFGSQGRYFLPFAPAFFIAFAGLFEIPQKWRKAAIVFSIAFLVAALGIYGYGVYRTYYTTCIFAVDADHPCTLPVYRNLDIKNQVNLPLSTGSTFTQTFVPKCDPIDAIDLRVLSLDGATTGTVQVSLFNTAGELLQQSQVPLSEIRVGEQNQFSFPTAATKIDEPYSFQISLSEDASATLGLWGTPDDGYTAGQLLINGSPSESAFDLYLQYECPR</sequence>
<feature type="transmembrane region" description="Helical" evidence="1">
    <location>
        <begin position="57"/>
        <end position="78"/>
    </location>
</feature>
<organism evidence="2">
    <name type="scientific">bioreactor metagenome</name>
    <dbReference type="NCBI Taxonomy" id="1076179"/>
    <lineage>
        <taxon>unclassified sequences</taxon>
        <taxon>metagenomes</taxon>
        <taxon>ecological metagenomes</taxon>
    </lineage>
</organism>
<feature type="transmembrane region" description="Helical" evidence="1">
    <location>
        <begin position="20"/>
        <end position="45"/>
    </location>
</feature>
<comment type="caution">
    <text evidence="2">The sequence shown here is derived from an EMBL/GenBank/DDBJ whole genome shotgun (WGS) entry which is preliminary data.</text>
</comment>
<gene>
    <name evidence="2" type="ORF">SDC9_81533</name>
</gene>
<evidence type="ECO:0008006" key="3">
    <source>
        <dbReference type="Google" id="ProtNLM"/>
    </source>
</evidence>
<keyword evidence="1" id="KW-0812">Transmembrane</keyword>
<dbReference type="Pfam" id="PF09913">
    <property type="entry name" value="DUF2142"/>
    <property type="match status" value="1"/>
</dbReference>
<feature type="transmembrane region" description="Helical" evidence="1">
    <location>
        <begin position="199"/>
        <end position="217"/>
    </location>
</feature>
<keyword evidence="1" id="KW-0472">Membrane</keyword>
<feature type="transmembrane region" description="Helical" evidence="1">
    <location>
        <begin position="165"/>
        <end position="187"/>
    </location>
</feature>
<dbReference type="InterPro" id="IPR018674">
    <property type="entry name" value="DUF2142_membrane"/>
</dbReference>
<feature type="transmembrane region" description="Helical" evidence="1">
    <location>
        <begin position="224"/>
        <end position="245"/>
    </location>
</feature>
<dbReference type="AlphaFoldDB" id="A0A644Z8A0"/>
<name>A0A644Z8A0_9ZZZZ</name>
<accession>A0A644Z8A0</accession>
<feature type="transmembrane region" description="Helical" evidence="1">
    <location>
        <begin position="135"/>
        <end position="153"/>
    </location>
</feature>